<evidence type="ECO:0000313" key="1">
    <source>
        <dbReference type="EMBL" id="OGH77360.1"/>
    </source>
</evidence>
<reference evidence="1 2" key="1">
    <citation type="journal article" date="2016" name="Nat. Commun.">
        <title>Thousands of microbial genomes shed light on interconnected biogeochemical processes in an aquifer system.</title>
        <authorList>
            <person name="Anantharaman K."/>
            <person name="Brown C.T."/>
            <person name="Hug L.A."/>
            <person name="Sharon I."/>
            <person name="Castelle C.J."/>
            <person name="Probst A.J."/>
            <person name="Thomas B.C."/>
            <person name="Singh A."/>
            <person name="Wilkins M.J."/>
            <person name="Karaoz U."/>
            <person name="Brodie E.L."/>
            <person name="Williams K.H."/>
            <person name="Hubbard S.S."/>
            <person name="Banfield J.F."/>
        </authorList>
    </citation>
    <scope>NUCLEOTIDE SEQUENCE [LARGE SCALE GENOMIC DNA]</scope>
</reference>
<gene>
    <name evidence="1" type="ORF">A2983_01495</name>
</gene>
<organism evidence="1 2">
    <name type="scientific">Candidatus Magasanikbacteria bacterium RIFCSPLOWO2_01_FULL_40_15</name>
    <dbReference type="NCBI Taxonomy" id="1798686"/>
    <lineage>
        <taxon>Bacteria</taxon>
        <taxon>Candidatus Magasanikiibacteriota</taxon>
    </lineage>
</organism>
<comment type="caution">
    <text evidence="1">The sequence shown here is derived from an EMBL/GenBank/DDBJ whole genome shotgun (WGS) entry which is preliminary data.</text>
</comment>
<dbReference type="Proteomes" id="UP000177040">
    <property type="component" value="Unassembled WGS sequence"/>
</dbReference>
<protein>
    <submittedName>
        <fullName evidence="1">Uncharacterized protein</fullName>
    </submittedName>
</protein>
<dbReference type="EMBL" id="MFQH01000024">
    <property type="protein sequence ID" value="OGH77360.1"/>
    <property type="molecule type" value="Genomic_DNA"/>
</dbReference>
<proteinExistence type="predicted"/>
<dbReference type="AlphaFoldDB" id="A0A1F6N0W5"/>
<evidence type="ECO:0000313" key="2">
    <source>
        <dbReference type="Proteomes" id="UP000177040"/>
    </source>
</evidence>
<sequence length="273" mass="30805">MYMAERRMIDFPPKEIAEIRFEDLERGFRDTDTPRQIGVIQLALADMIYEKYGKRHTEELSGSTDNTSTAEEIPVAQEASVEKLDPSPAGIVKTILGQLQNDKLYEITPEKLRLIADQLIKTITVDYPTSEETKQLWERFQVLLDRLYKMGARSNYRIDRALIARSPNPTEDGDGMEGFTTVVSGTNVGSLSEADRNLLCDEIDYFLKPDRRTIRSSDLQNLNAEYRRVWMQIAGTTAGGPQPEYIITRLGVAYKNGEGWSVLTSTEVIKAGG</sequence>
<name>A0A1F6N0W5_9BACT</name>
<accession>A0A1F6N0W5</accession>